<evidence type="ECO:0000256" key="1">
    <source>
        <dbReference type="ARBA" id="ARBA00000223"/>
    </source>
</evidence>
<protein>
    <submittedName>
        <fullName evidence="4">Ribose ABC transporter</fullName>
    </submittedName>
</protein>
<evidence type="ECO:0000256" key="3">
    <source>
        <dbReference type="ARBA" id="ARBA00036324"/>
    </source>
</evidence>
<evidence type="ECO:0000313" key="5">
    <source>
        <dbReference type="Proteomes" id="UP000478183"/>
    </source>
</evidence>
<keyword evidence="2" id="KW-0413">Isomerase</keyword>
<name>A0A6L6JBZ7_9RHOB</name>
<dbReference type="InterPro" id="IPR050443">
    <property type="entry name" value="RbsD/FucU_mutarotase"/>
</dbReference>
<evidence type="ECO:0000256" key="2">
    <source>
        <dbReference type="ARBA" id="ARBA00023235"/>
    </source>
</evidence>
<dbReference type="InterPro" id="IPR023750">
    <property type="entry name" value="RbsD-like_sf"/>
</dbReference>
<comment type="catalytic activity">
    <reaction evidence="1">
        <text>beta-D-ribopyranose = beta-D-ribofuranose</text>
        <dbReference type="Rhea" id="RHEA:25432"/>
        <dbReference type="ChEBI" id="CHEBI:27476"/>
        <dbReference type="ChEBI" id="CHEBI:47002"/>
        <dbReference type="EC" id="5.4.99.62"/>
    </reaction>
</comment>
<comment type="caution">
    <text evidence="4">The sequence shown here is derived from an EMBL/GenBank/DDBJ whole genome shotgun (WGS) entry which is preliminary data.</text>
</comment>
<gene>
    <name evidence="4" type="ORF">GL286_10485</name>
</gene>
<dbReference type="InterPro" id="IPR007721">
    <property type="entry name" value="RbsD_FucU"/>
</dbReference>
<dbReference type="GO" id="GO:0062193">
    <property type="term" value="F:D-ribose pyranase activity"/>
    <property type="evidence" value="ECO:0007669"/>
    <property type="project" value="UniProtKB-EC"/>
</dbReference>
<dbReference type="SUPFAM" id="SSF102546">
    <property type="entry name" value="RbsD-like"/>
    <property type="match status" value="1"/>
</dbReference>
<sequence>MLKGISPSISPDLLYVLAQMGHGDDIAIVDQNFPAVSVARNLPYDRVLPMGLRLVGAVTQITNLMPLDSFVPAAATSMQVVDDPDTVPEAVAETIPIIERAGSSLQSIDRFGFYEFARNAFAIVQCQDVRLYANMILKKGVL</sequence>
<proteinExistence type="predicted"/>
<reference evidence="4 5" key="1">
    <citation type="submission" date="2019-11" db="EMBL/GenBank/DDBJ databases">
        <authorList>
            <person name="Dong K."/>
        </authorList>
    </citation>
    <scope>NUCLEOTIDE SEQUENCE [LARGE SCALE GENOMIC DNA]</scope>
    <source>
        <strain evidence="4 5">NBRC 111993</strain>
    </source>
</reference>
<dbReference type="EMBL" id="WMIE01000005">
    <property type="protein sequence ID" value="MTH78157.1"/>
    <property type="molecule type" value="Genomic_DNA"/>
</dbReference>
<dbReference type="GO" id="GO:0006004">
    <property type="term" value="P:fucose metabolic process"/>
    <property type="evidence" value="ECO:0007669"/>
    <property type="project" value="TreeGrafter"/>
</dbReference>
<accession>A0A6L6JBZ7</accession>
<dbReference type="AlphaFoldDB" id="A0A6L6JBZ7"/>
<dbReference type="PANTHER" id="PTHR31690">
    <property type="entry name" value="FUCOSE MUTAROTASE"/>
    <property type="match status" value="1"/>
</dbReference>
<dbReference type="OrthoDB" id="7947972at2"/>
<dbReference type="GO" id="GO:0036373">
    <property type="term" value="F:L-fucose mutarotase activity"/>
    <property type="evidence" value="ECO:0007669"/>
    <property type="project" value="UniProtKB-EC"/>
</dbReference>
<comment type="catalytic activity">
    <reaction evidence="3">
        <text>alpha-L-fucose = beta-L-fucose</text>
        <dbReference type="Rhea" id="RHEA:25580"/>
        <dbReference type="ChEBI" id="CHEBI:42548"/>
        <dbReference type="ChEBI" id="CHEBI:42589"/>
        <dbReference type="EC" id="5.1.3.29"/>
    </reaction>
</comment>
<dbReference type="RefSeq" id="WP_155095520.1">
    <property type="nucleotide sequence ID" value="NZ_WMIE01000005.1"/>
</dbReference>
<dbReference type="GO" id="GO:0042806">
    <property type="term" value="F:fucose binding"/>
    <property type="evidence" value="ECO:0007669"/>
    <property type="project" value="TreeGrafter"/>
</dbReference>
<dbReference type="Proteomes" id="UP000478183">
    <property type="component" value="Unassembled WGS sequence"/>
</dbReference>
<keyword evidence="5" id="KW-1185">Reference proteome</keyword>
<dbReference type="Pfam" id="PF05025">
    <property type="entry name" value="RbsD_FucU"/>
    <property type="match status" value="1"/>
</dbReference>
<dbReference type="PANTHER" id="PTHR31690:SF4">
    <property type="entry name" value="FUCOSE MUTAROTASE"/>
    <property type="match status" value="1"/>
</dbReference>
<dbReference type="Gene3D" id="3.40.1650.10">
    <property type="entry name" value="RbsD-like domain"/>
    <property type="match status" value="1"/>
</dbReference>
<evidence type="ECO:0000313" key="4">
    <source>
        <dbReference type="EMBL" id="MTH78157.1"/>
    </source>
</evidence>
<organism evidence="4 5">
    <name type="scientific">Paracoccus aestuariivivens</name>
    <dbReference type="NCBI Taxonomy" id="1820333"/>
    <lineage>
        <taxon>Bacteria</taxon>
        <taxon>Pseudomonadati</taxon>
        <taxon>Pseudomonadota</taxon>
        <taxon>Alphaproteobacteria</taxon>
        <taxon>Rhodobacterales</taxon>
        <taxon>Paracoccaceae</taxon>
        <taxon>Paracoccus</taxon>
    </lineage>
</organism>